<evidence type="ECO:0000313" key="4">
    <source>
        <dbReference type="Proteomes" id="UP000290408"/>
    </source>
</evidence>
<name>A0A4P6MV63_9MICO</name>
<dbReference type="KEGG" id="jli:EXU32_11495"/>
<sequence length="583" mass="61544">MSKDESWTDGEEAVGRRRGGRTFLAVAFVLVVLAGLYAAAALYFADRVPAETRIGGVAVGGQTPAEASRTLESRLSDEAARKVTVTVAGTPVRLTPADAGLSYDYEGSVEGLTGFSLNPSDLWNHVRGGVDRAIEVDVDEDALTKAVDAKTKALDKKPVEGTVALEGTTIKKTASRPGLTVDRAQVVDTIAQEWPQQRSFDAPTSAPAPELSQTEIDRFAKDDLAPLVAGPVTVTSTDPTAEGGAKDISFSVPADQLAAAVSISTKDGKLSATVDEKKVGQAAIDAGKASGQFRSAKDATVVRHGSGFEVTPSSTGLALVEEGIGAKVVAAMKKSGDQRTFEVAAKESQPQLTTAQAKKTLPKEQISTFTTYLPSTTGVRADNIRLAARRLNGAYVAPGATFSLNQQLGQRTAAAGYGKAGVIMNGRLTNDYGGGISQLSTTLFNAVFFSGAKIEEFHPHSFYISRYPEGREATISWPNVDNRFTNDTGAGILITAEVNGNEVTVSFHGRKAYDEVKAGKSARKNITPPKKIVDDKKGCVPQSPAPGFSVDITRSFIKDGKTVKSSSFTTRYIPQDSVTCTNP</sequence>
<dbReference type="PANTHER" id="PTHR35788">
    <property type="entry name" value="EXPORTED PROTEIN-RELATED"/>
    <property type="match status" value="1"/>
</dbReference>
<reference evidence="3 4" key="1">
    <citation type="submission" date="2019-02" db="EMBL/GenBank/DDBJ databases">
        <title>Genomic data mining of an Antarctic deep-sea actinobacterium, Janibacterlimosus P3-3-X1.</title>
        <authorList>
            <person name="Liao L."/>
            <person name="Chen B."/>
        </authorList>
    </citation>
    <scope>NUCLEOTIDE SEQUENCE [LARGE SCALE GENOMIC DNA]</scope>
    <source>
        <strain evidence="3 4">P3-3-X1</strain>
    </source>
</reference>
<dbReference type="InterPro" id="IPR022029">
    <property type="entry name" value="YoaR-like_PG-bd"/>
</dbReference>
<keyword evidence="1" id="KW-0472">Membrane</keyword>
<evidence type="ECO:0000313" key="3">
    <source>
        <dbReference type="EMBL" id="QBF46816.1"/>
    </source>
</evidence>
<dbReference type="InterPro" id="IPR007391">
    <property type="entry name" value="Vancomycin_resist_VanW"/>
</dbReference>
<keyword evidence="4" id="KW-1185">Reference proteome</keyword>
<evidence type="ECO:0000256" key="1">
    <source>
        <dbReference type="SAM" id="Phobius"/>
    </source>
</evidence>
<dbReference type="Pfam" id="PF12229">
    <property type="entry name" value="PG_binding_4"/>
    <property type="match status" value="1"/>
</dbReference>
<organism evidence="3 4">
    <name type="scientific">Janibacter limosus</name>
    <dbReference type="NCBI Taxonomy" id="53458"/>
    <lineage>
        <taxon>Bacteria</taxon>
        <taxon>Bacillati</taxon>
        <taxon>Actinomycetota</taxon>
        <taxon>Actinomycetes</taxon>
        <taxon>Micrococcales</taxon>
        <taxon>Intrasporangiaceae</taxon>
        <taxon>Janibacter</taxon>
    </lineage>
</organism>
<dbReference type="STRING" id="1216970.GCA_001570985_01338"/>
<feature type="transmembrane region" description="Helical" evidence="1">
    <location>
        <begin position="23"/>
        <end position="45"/>
    </location>
</feature>
<dbReference type="OrthoDB" id="9813301at2"/>
<evidence type="ECO:0000259" key="2">
    <source>
        <dbReference type="Pfam" id="PF12229"/>
    </source>
</evidence>
<dbReference type="PANTHER" id="PTHR35788:SF1">
    <property type="entry name" value="EXPORTED PROTEIN"/>
    <property type="match status" value="1"/>
</dbReference>
<feature type="domain" description="YoaR-like putative peptidoglycan binding" evidence="2">
    <location>
        <begin position="94"/>
        <end position="196"/>
    </location>
</feature>
<dbReference type="AlphaFoldDB" id="A0A4P6MV63"/>
<gene>
    <name evidence="3" type="ORF">EXU32_11495</name>
</gene>
<keyword evidence="1" id="KW-1133">Transmembrane helix</keyword>
<dbReference type="Proteomes" id="UP000290408">
    <property type="component" value="Chromosome"/>
</dbReference>
<proteinExistence type="predicted"/>
<keyword evidence="1" id="KW-0812">Transmembrane</keyword>
<protein>
    <recommendedName>
        <fullName evidence="2">YoaR-like putative peptidoglycan binding domain-containing protein</fullName>
    </recommendedName>
</protein>
<accession>A0A4P6MV63</accession>
<dbReference type="EMBL" id="CP036164">
    <property type="protein sequence ID" value="QBF46816.1"/>
    <property type="molecule type" value="Genomic_DNA"/>
</dbReference>
<dbReference type="Pfam" id="PF04294">
    <property type="entry name" value="VanW"/>
    <property type="match status" value="1"/>
</dbReference>
<dbReference type="InterPro" id="IPR052913">
    <property type="entry name" value="Glycopeptide_resist_protein"/>
</dbReference>
<dbReference type="RefSeq" id="WP_130630032.1">
    <property type="nucleotide sequence ID" value="NZ_CP036164.1"/>
</dbReference>